<evidence type="ECO:0000256" key="2">
    <source>
        <dbReference type="ARBA" id="ARBA00022527"/>
    </source>
</evidence>
<keyword evidence="6" id="KW-0067">ATP-binding</keyword>
<evidence type="ECO:0000313" key="11">
    <source>
        <dbReference type="Proteomes" id="UP000193928"/>
    </source>
</evidence>
<keyword evidence="4" id="KW-0547">Nucleotide-binding</keyword>
<dbReference type="InterPro" id="IPR020635">
    <property type="entry name" value="Tyr_kinase_cat_dom"/>
</dbReference>
<reference evidence="10 11" key="1">
    <citation type="submission" date="2016-01" db="EMBL/GenBank/DDBJ databases">
        <title>The new phylogeny of the genus Mycobacterium.</title>
        <authorList>
            <person name="Tarcisio F."/>
            <person name="Conor M."/>
            <person name="Antonella G."/>
            <person name="Elisabetta G."/>
            <person name="Giulia F.S."/>
            <person name="Sara T."/>
            <person name="Anna F."/>
            <person name="Clotilde B."/>
            <person name="Roberto B."/>
            <person name="Veronica D.S."/>
            <person name="Fabio R."/>
            <person name="Monica P."/>
            <person name="Olivier J."/>
            <person name="Enrico T."/>
            <person name="Nicola S."/>
        </authorList>
    </citation>
    <scope>NUCLEOTIDE SEQUENCE [LARGE SCALE GENOMIC DNA]</scope>
    <source>
        <strain evidence="10 11">DSM 44160</strain>
    </source>
</reference>
<gene>
    <name evidence="10" type="ORF">AWC08_15940</name>
</gene>
<keyword evidence="8" id="KW-0472">Membrane</keyword>
<feature type="domain" description="Protein kinase" evidence="9">
    <location>
        <begin position="12"/>
        <end position="249"/>
    </location>
</feature>
<evidence type="ECO:0000256" key="8">
    <source>
        <dbReference type="SAM" id="Phobius"/>
    </source>
</evidence>
<dbReference type="GO" id="GO:0005524">
    <property type="term" value="F:ATP binding"/>
    <property type="evidence" value="ECO:0007669"/>
    <property type="project" value="UniProtKB-KW"/>
</dbReference>
<dbReference type="EC" id="2.7.11.1" evidence="1"/>
<dbReference type="GO" id="GO:0004674">
    <property type="term" value="F:protein serine/threonine kinase activity"/>
    <property type="evidence" value="ECO:0007669"/>
    <property type="project" value="UniProtKB-KW"/>
</dbReference>
<evidence type="ECO:0000256" key="5">
    <source>
        <dbReference type="ARBA" id="ARBA00022777"/>
    </source>
</evidence>
<evidence type="ECO:0000256" key="6">
    <source>
        <dbReference type="ARBA" id="ARBA00022840"/>
    </source>
</evidence>
<evidence type="ECO:0000259" key="9">
    <source>
        <dbReference type="PROSITE" id="PS50011"/>
    </source>
</evidence>
<evidence type="ECO:0000313" key="10">
    <source>
        <dbReference type="EMBL" id="ORV95038.1"/>
    </source>
</evidence>
<feature type="compositionally biased region" description="Pro residues" evidence="7">
    <location>
        <begin position="370"/>
        <end position="388"/>
    </location>
</feature>
<proteinExistence type="predicted"/>
<feature type="compositionally biased region" description="Low complexity" evidence="7">
    <location>
        <begin position="531"/>
        <end position="566"/>
    </location>
</feature>
<dbReference type="EMBL" id="LQOY01000025">
    <property type="protein sequence ID" value="ORV95038.1"/>
    <property type="molecule type" value="Genomic_DNA"/>
</dbReference>
<dbReference type="CDD" id="cd14014">
    <property type="entry name" value="STKc_PknB_like"/>
    <property type="match status" value="1"/>
</dbReference>
<dbReference type="Proteomes" id="UP000193928">
    <property type="component" value="Unassembled WGS sequence"/>
</dbReference>
<keyword evidence="8" id="KW-0812">Transmembrane</keyword>
<name>A0A1X1X8M0_MYCGO</name>
<feature type="region of interest" description="Disordered" evidence="7">
    <location>
        <begin position="357"/>
        <end position="390"/>
    </location>
</feature>
<dbReference type="Gene3D" id="3.30.200.20">
    <property type="entry name" value="Phosphorylase Kinase, domain 1"/>
    <property type="match status" value="1"/>
</dbReference>
<dbReference type="PANTHER" id="PTHR43289">
    <property type="entry name" value="MITOGEN-ACTIVATED PROTEIN KINASE KINASE KINASE 20-RELATED"/>
    <property type="match status" value="1"/>
</dbReference>
<feature type="transmembrane region" description="Helical" evidence="8">
    <location>
        <begin position="332"/>
        <end position="352"/>
    </location>
</feature>
<dbReference type="PANTHER" id="PTHR43289:SF6">
    <property type="entry name" value="SERINE_THREONINE-PROTEIN KINASE NEKL-3"/>
    <property type="match status" value="1"/>
</dbReference>
<comment type="caution">
    <text evidence="10">The sequence shown here is derived from an EMBL/GenBank/DDBJ whole genome shotgun (WGS) entry which is preliminary data.</text>
</comment>
<evidence type="ECO:0000256" key="7">
    <source>
        <dbReference type="SAM" id="MobiDB-lite"/>
    </source>
</evidence>
<keyword evidence="3" id="KW-0808">Transferase</keyword>
<keyword evidence="2 10" id="KW-0723">Serine/threonine-protein kinase</keyword>
<dbReference type="RefSeq" id="WP_069435380.1">
    <property type="nucleotide sequence ID" value="NZ_JACKSU010000020.1"/>
</dbReference>
<feature type="region of interest" description="Disordered" evidence="7">
    <location>
        <begin position="529"/>
        <end position="566"/>
    </location>
</feature>
<keyword evidence="5 10" id="KW-0418">Kinase</keyword>
<dbReference type="InterPro" id="IPR011009">
    <property type="entry name" value="Kinase-like_dom_sf"/>
</dbReference>
<dbReference type="InterPro" id="IPR000719">
    <property type="entry name" value="Prot_kinase_dom"/>
</dbReference>
<sequence>MALASGATFAGYTVVRMLSSSATGEVYLAQRPDLPGWQTLKILSSVLWADDESRARFQRENIAVANLYHPNIVEVHERGEFDGQLWAAMEYVDGTDVATLMADRFPAVLPLSEVLAIITAAAAGLDFAHQRAVLHRDVRPANLLQTTPGAGEPRIMLSDFGLARPSGESAYAAPEESTGAGSDGRADQFALAATAMHLFTGAPPARPKPPRLSELRPDLIRLDEVLSKALADDPADRFLSCREFAAALAERAGIADHGPQAPETPDAVPAVEPAYVVEYPVYAWPEATPRQPARTPVTAPPRGFLRSAAGSLARRLDSFSTRTSRRFGPRRLLIGAAAVLLLVGLLAAAIAVGRKTSPPAPQAGGGPAGGAPPGPSPSSSPAAAPPPLDGTYRIEVQRSRQTFNTTPTPQPPDVETWWAIRSSCTPARCLAAATLLSDSDHAREKSPDVHPLLLEFIDGQWRSRAETTNFPCIGPTGQASAQTTIQVLTLQPQSQGELVGEMDVTVKTNECGQLGGLIRIPTVASREGDIPPAVNVPDPVTVTATTAPPTTVQPRTPTSGPSGPGG</sequence>
<evidence type="ECO:0000256" key="3">
    <source>
        <dbReference type="ARBA" id="ARBA00022679"/>
    </source>
</evidence>
<dbReference type="AlphaFoldDB" id="A0A1X1X8M0"/>
<keyword evidence="11" id="KW-1185">Reference proteome</keyword>
<organism evidence="10 11">
    <name type="scientific">Mycobacterium gordonae</name>
    <dbReference type="NCBI Taxonomy" id="1778"/>
    <lineage>
        <taxon>Bacteria</taxon>
        <taxon>Bacillati</taxon>
        <taxon>Actinomycetota</taxon>
        <taxon>Actinomycetes</taxon>
        <taxon>Mycobacteriales</taxon>
        <taxon>Mycobacteriaceae</taxon>
        <taxon>Mycobacterium</taxon>
    </lineage>
</organism>
<protein>
    <recommendedName>
        <fullName evidence="1">non-specific serine/threonine protein kinase</fullName>
        <ecNumber evidence="1">2.7.11.1</ecNumber>
    </recommendedName>
</protein>
<dbReference type="SUPFAM" id="SSF56112">
    <property type="entry name" value="Protein kinase-like (PK-like)"/>
    <property type="match status" value="1"/>
</dbReference>
<dbReference type="SMART" id="SM00219">
    <property type="entry name" value="TyrKc"/>
    <property type="match status" value="1"/>
</dbReference>
<accession>A0A1X1X8M0</accession>
<dbReference type="Gene3D" id="1.10.510.10">
    <property type="entry name" value="Transferase(Phosphotransferase) domain 1"/>
    <property type="match status" value="1"/>
</dbReference>
<keyword evidence="8" id="KW-1133">Transmembrane helix</keyword>
<evidence type="ECO:0000256" key="1">
    <source>
        <dbReference type="ARBA" id="ARBA00012513"/>
    </source>
</evidence>
<evidence type="ECO:0000256" key="4">
    <source>
        <dbReference type="ARBA" id="ARBA00022741"/>
    </source>
</evidence>
<dbReference type="Pfam" id="PF00069">
    <property type="entry name" value="Pkinase"/>
    <property type="match status" value="1"/>
</dbReference>
<dbReference type="PROSITE" id="PS50011">
    <property type="entry name" value="PROTEIN_KINASE_DOM"/>
    <property type="match status" value="1"/>
</dbReference>
<dbReference type="GO" id="GO:0004713">
    <property type="term" value="F:protein tyrosine kinase activity"/>
    <property type="evidence" value="ECO:0007669"/>
    <property type="project" value="InterPro"/>
</dbReference>